<evidence type="ECO:0000313" key="8">
    <source>
        <dbReference type="EMBL" id="MDC8011317.1"/>
    </source>
</evidence>
<dbReference type="SUPFAM" id="SSF52743">
    <property type="entry name" value="Subtilisin-like"/>
    <property type="match status" value="1"/>
</dbReference>
<dbReference type="Gene3D" id="3.40.50.200">
    <property type="entry name" value="Peptidase S8/S53 domain"/>
    <property type="match status" value="1"/>
</dbReference>
<dbReference type="Gene3D" id="2.60.120.260">
    <property type="entry name" value="Galactose-binding domain-like"/>
    <property type="match status" value="1"/>
</dbReference>
<dbReference type="Gene3D" id="2.60.40.10">
    <property type="entry name" value="Immunoglobulins"/>
    <property type="match status" value="2"/>
</dbReference>
<name>A0A9X3YG29_9GAMM</name>
<dbReference type="AlphaFoldDB" id="A0A9X3YG29"/>
<proteinExistence type="inferred from homology"/>
<evidence type="ECO:0000256" key="6">
    <source>
        <dbReference type="SAM" id="MobiDB-lite"/>
    </source>
</evidence>
<dbReference type="RefSeq" id="WP_263543661.1">
    <property type="nucleotide sequence ID" value="NZ_JAOVZO020000001.1"/>
</dbReference>
<evidence type="ECO:0000256" key="3">
    <source>
        <dbReference type="ARBA" id="ARBA00022801"/>
    </source>
</evidence>
<dbReference type="GO" id="GO:0006508">
    <property type="term" value="P:proteolysis"/>
    <property type="evidence" value="ECO:0007669"/>
    <property type="project" value="UniProtKB-KW"/>
</dbReference>
<dbReference type="PANTHER" id="PTHR43399">
    <property type="entry name" value="SUBTILISIN-RELATED"/>
    <property type="match status" value="1"/>
</dbReference>
<accession>A0A9X3YG29</accession>
<dbReference type="InterPro" id="IPR051048">
    <property type="entry name" value="Peptidase_S8/S53_subtilisin"/>
</dbReference>
<dbReference type="InterPro" id="IPR034058">
    <property type="entry name" value="TagA/B/C/D_pept_dom"/>
</dbReference>
<dbReference type="Pfam" id="PF20773">
    <property type="entry name" value="InhA-like_MAM"/>
    <property type="match status" value="1"/>
</dbReference>
<dbReference type="Gene3D" id="2.60.120.380">
    <property type="match status" value="1"/>
</dbReference>
<protein>
    <submittedName>
        <fullName evidence="8">S8 family serine peptidase</fullName>
    </submittedName>
</protein>
<sequence length="1165" mass="119437">MLIVAGAASAASVRVVAPQISGPDQLTDARVADKRLLLLRSGLVDPVSERVDYSLTGAAADVTVGRYAIVQFNEGDIAARSRLEKRGVRIVGYVPNSAYIVALDDAHPLTSVSEDSGVRWTGLYQPGMKLDPSLYADARANLKQAPQGGYEVDVYGFAGESAEGLAKGFKKVAGVSVVVVNERVEAPYVRLHVGDLAQLAALVRAATAQEGVSWVGHYLQPYNDNAGAVAAMQGNSTAATAGSGTVGSPTPLWDHNIFGSGQVVAISDSGLDNNEAWFTTLDKGAGPVTAITASQNATPPALGTPSPNNKLYGYWVQPGATAYDNNNTCPGGSPTSFHGTHTSGTIAGDAAGTFGATTYLASTPTAANHDLSDGMAPNAQLLFLDIGNDTSGCLSIQDLPGTIKQGYDAGTRIHSASWGAPSGGVYSGNDFDADFSLSQAEDMIFVVSAGNEGSAAQTIGSPGNAKNTITVGALGHAGSTTVVGFSSRGPTADGRRKPDIMGPGSSTISALGDTTNNGTPEAPLTQALSGTSMSAPTISGNMALMRQFFVDGFYPGGASNAANTYNPTGPALKAVALNGTNAISTANWNSNAYGWGRMWLDSNLWFSTTLTGGNDTRRLRLFERTNAAGIKTGEQHEYTIANVAASQELRATLTWYDIEAQPGNALSLVNNLDLEVIGPGGTYLGNVFTTGVSTTGGTADVRNTVEQFRLTAPTAGSYTFRVKGTNVPGGSRANTDRQGYALAVSGAFGLPAAAAFPAPTAVSATNAGGAVNVAFTAAGGAQGFQLYRANGTCAAAAAGDFRLVGTGAGSPLVDTTSQGGLTYAYKVRGVSGDVEGDVSNCVDVSSSAACTLQPNFNHDGVAVTNTTGSNCHIALGWQAAPAVCPGASGVTYSIARDSSPYFTGPSTIATALAVTTYDDTDVALGQPKYYRVTATDSLGNSAPASAIVAGSPVGPNGVDGNDYVENADPTVYSTLESPWRVTNTAAASGTYSFHAGPDGTTYPANVCTTMTSPTIAVQAGAVLSFKARYDIEYQWDGLVMEISTDGGTTWNDLPPDGGYPSNFSQTGSPPGNACGYLASHGAFNGVSTAASNADPNNGTATSVFKPFTRTLASYAGQNVKIRFRFSTDGGAEFSGVWLDDINLGGSGIEKIFRNGFETPGPFECQ</sequence>
<feature type="domain" description="Peptidase S8/S53" evidence="7">
    <location>
        <begin position="259"/>
        <end position="596"/>
    </location>
</feature>
<comment type="similarity">
    <text evidence="1 5">Belongs to the peptidase S8 family.</text>
</comment>
<keyword evidence="9" id="KW-1185">Reference proteome</keyword>
<feature type="active site" description="Charge relay system" evidence="5">
    <location>
        <position position="532"/>
    </location>
</feature>
<evidence type="ECO:0000259" key="7">
    <source>
        <dbReference type="Pfam" id="PF00082"/>
    </source>
</evidence>
<dbReference type="PRINTS" id="PR00723">
    <property type="entry name" value="SUBTILISIN"/>
</dbReference>
<dbReference type="InterPro" id="IPR023828">
    <property type="entry name" value="Peptidase_S8_Ser-AS"/>
</dbReference>
<dbReference type="InterPro" id="IPR015500">
    <property type="entry name" value="Peptidase_S8_subtilisin-rel"/>
</dbReference>
<organism evidence="8 9">
    <name type="scientific">Tahibacter soli</name>
    <dbReference type="NCBI Taxonomy" id="2983605"/>
    <lineage>
        <taxon>Bacteria</taxon>
        <taxon>Pseudomonadati</taxon>
        <taxon>Pseudomonadota</taxon>
        <taxon>Gammaproteobacteria</taxon>
        <taxon>Lysobacterales</taxon>
        <taxon>Rhodanobacteraceae</taxon>
        <taxon>Tahibacter</taxon>
    </lineage>
</organism>
<dbReference type="PROSITE" id="PS51892">
    <property type="entry name" value="SUBTILASE"/>
    <property type="match status" value="1"/>
</dbReference>
<comment type="caution">
    <text evidence="8">The sequence shown here is derived from an EMBL/GenBank/DDBJ whole genome shotgun (WGS) entry which is preliminary data.</text>
</comment>
<gene>
    <name evidence="8" type="ORF">OD750_002015</name>
</gene>
<dbReference type="SUPFAM" id="SSF49785">
    <property type="entry name" value="Galactose-binding domain-like"/>
    <property type="match status" value="1"/>
</dbReference>
<feature type="region of interest" description="Disordered" evidence="6">
    <location>
        <begin position="482"/>
        <end position="504"/>
    </location>
</feature>
<feature type="active site" description="Charge relay system" evidence="5">
    <location>
        <position position="268"/>
    </location>
</feature>
<dbReference type="PANTHER" id="PTHR43399:SF4">
    <property type="entry name" value="CELL WALL-ASSOCIATED PROTEASE"/>
    <property type="match status" value="1"/>
</dbReference>
<dbReference type="InterPro" id="IPR000209">
    <property type="entry name" value="Peptidase_S8/S53_dom"/>
</dbReference>
<dbReference type="InterPro" id="IPR013783">
    <property type="entry name" value="Ig-like_fold"/>
</dbReference>
<keyword evidence="2 5" id="KW-0645">Protease</keyword>
<feature type="active site" description="Charge relay system" evidence="5">
    <location>
        <position position="338"/>
    </location>
</feature>
<dbReference type="GO" id="GO:0004252">
    <property type="term" value="F:serine-type endopeptidase activity"/>
    <property type="evidence" value="ECO:0007669"/>
    <property type="project" value="UniProtKB-UniRule"/>
</dbReference>
<dbReference type="PROSITE" id="PS00138">
    <property type="entry name" value="SUBTILASE_SER"/>
    <property type="match status" value="1"/>
</dbReference>
<dbReference type="CDD" id="cd04842">
    <property type="entry name" value="Peptidases_S8_Kp43_protease"/>
    <property type="match status" value="1"/>
</dbReference>
<evidence type="ECO:0000256" key="1">
    <source>
        <dbReference type="ARBA" id="ARBA00011073"/>
    </source>
</evidence>
<dbReference type="EMBL" id="JAOVZO020000001">
    <property type="protein sequence ID" value="MDC8011317.1"/>
    <property type="molecule type" value="Genomic_DNA"/>
</dbReference>
<keyword evidence="4 5" id="KW-0720">Serine protease</keyword>
<dbReference type="Proteomes" id="UP001139971">
    <property type="component" value="Unassembled WGS sequence"/>
</dbReference>
<reference evidence="8" key="1">
    <citation type="submission" date="2023-02" db="EMBL/GenBank/DDBJ databases">
        <title>Tahibacter soli sp. nov. isolated from soil.</title>
        <authorList>
            <person name="Baek J.H."/>
            <person name="Lee J.K."/>
            <person name="Choi D.G."/>
            <person name="Jeon C.O."/>
        </authorList>
    </citation>
    <scope>NUCLEOTIDE SEQUENCE</scope>
    <source>
        <strain evidence="8">BL</strain>
    </source>
</reference>
<evidence type="ECO:0000256" key="5">
    <source>
        <dbReference type="PROSITE-ProRule" id="PRU01240"/>
    </source>
</evidence>
<evidence type="ECO:0000256" key="2">
    <source>
        <dbReference type="ARBA" id="ARBA00022670"/>
    </source>
</evidence>
<dbReference type="InterPro" id="IPR008979">
    <property type="entry name" value="Galactose-bd-like_sf"/>
</dbReference>
<evidence type="ECO:0000313" key="9">
    <source>
        <dbReference type="Proteomes" id="UP001139971"/>
    </source>
</evidence>
<evidence type="ECO:0000256" key="4">
    <source>
        <dbReference type="ARBA" id="ARBA00022825"/>
    </source>
</evidence>
<dbReference type="InterPro" id="IPR036852">
    <property type="entry name" value="Peptidase_S8/S53_dom_sf"/>
</dbReference>
<keyword evidence="3 5" id="KW-0378">Hydrolase</keyword>
<dbReference type="Pfam" id="PF00082">
    <property type="entry name" value="Peptidase_S8"/>
    <property type="match status" value="1"/>
</dbReference>